<name>A0A099I7M9_CLOIN</name>
<protein>
    <submittedName>
        <fullName evidence="6">Ketohydroxyglutarate aldolase</fullName>
    </submittedName>
</protein>
<dbReference type="EMBL" id="CP048838">
    <property type="protein sequence ID" value="QJA04922.1"/>
    <property type="molecule type" value="Genomic_DNA"/>
</dbReference>
<dbReference type="SUPFAM" id="SSF51569">
    <property type="entry name" value="Aldolase"/>
    <property type="match status" value="1"/>
</dbReference>
<evidence type="ECO:0000256" key="3">
    <source>
        <dbReference type="ARBA" id="ARBA00011233"/>
    </source>
</evidence>
<accession>A0A099I7M9</accession>
<comment type="pathway">
    <text evidence="1">Carbohydrate acid metabolism.</text>
</comment>
<evidence type="ECO:0000313" key="7">
    <source>
        <dbReference type="EMBL" id="QJA04922.1"/>
    </source>
</evidence>
<dbReference type="Pfam" id="PF01081">
    <property type="entry name" value="Aldolase"/>
    <property type="match status" value="1"/>
</dbReference>
<gene>
    <name evidence="6" type="ORF">CIAN88_05255</name>
    <name evidence="7" type="ORF">G4D54_22035</name>
</gene>
<keyword evidence="4" id="KW-0456">Lyase</keyword>
<evidence type="ECO:0000313" key="6">
    <source>
        <dbReference type="EMBL" id="KGJ53959.1"/>
    </source>
</evidence>
<evidence type="ECO:0000256" key="5">
    <source>
        <dbReference type="ARBA" id="ARBA00023277"/>
    </source>
</evidence>
<reference evidence="7 9" key="2">
    <citation type="submission" date="2020-02" db="EMBL/GenBank/DDBJ databases">
        <authorList>
            <person name="Kociolek L.K."/>
            <person name="Ozer E.A."/>
        </authorList>
    </citation>
    <scope>NUCLEOTIDE SEQUENCE [LARGE SCALE GENOMIC DNA]</scope>
    <source>
        <strain evidence="7 9">ATCC 14501</strain>
    </source>
</reference>
<dbReference type="RefSeq" id="WP_002606451.1">
    <property type="nucleotide sequence ID" value="NZ_BAAACC010000014.1"/>
</dbReference>
<dbReference type="GeneID" id="61928278"/>
<dbReference type="AlphaFoldDB" id="A0A099I7M9"/>
<dbReference type="CDD" id="cd00452">
    <property type="entry name" value="KDPG_aldolase"/>
    <property type="match status" value="1"/>
</dbReference>
<dbReference type="InterPro" id="IPR000887">
    <property type="entry name" value="Aldlse_KDPG_KHG"/>
</dbReference>
<dbReference type="PANTHER" id="PTHR30246:SF1">
    <property type="entry name" value="2-DEHYDRO-3-DEOXY-6-PHOSPHOGALACTONATE ALDOLASE-RELATED"/>
    <property type="match status" value="1"/>
</dbReference>
<dbReference type="PANTHER" id="PTHR30246">
    <property type="entry name" value="2-KETO-3-DEOXY-6-PHOSPHOGLUCONATE ALDOLASE"/>
    <property type="match status" value="1"/>
</dbReference>
<dbReference type="Proteomes" id="UP000030008">
    <property type="component" value="Unassembled WGS sequence"/>
</dbReference>
<evidence type="ECO:0000313" key="9">
    <source>
        <dbReference type="Proteomes" id="UP000503330"/>
    </source>
</evidence>
<evidence type="ECO:0000256" key="1">
    <source>
        <dbReference type="ARBA" id="ARBA00004761"/>
    </source>
</evidence>
<dbReference type="EMBL" id="JQIF01000023">
    <property type="protein sequence ID" value="KGJ53959.1"/>
    <property type="molecule type" value="Genomic_DNA"/>
</dbReference>
<organism evidence="6 8">
    <name type="scientific">Clostridium innocuum</name>
    <dbReference type="NCBI Taxonomy" id="1522"/>
    <lineage>
        <taxon>Bacteria</taxon>
        <taxon>Bacillati</taxon>
        <taxon>Bacillota</taxon>
        <taxon>Clostridia</taxon>
        <taxon>Eubacteriales</taxon>
        <taxon>Clostridiaceae</taxon>
        <taxon>Clostridium</taxon>
    </lineage>
</organism>
<proteinExistence type="inferred from homology"/>
<evidence type="ECO:0000256" key="2">
    <source>
        <dbReference type="ARBA" id="ARBA00006906"/>
    </source>
</evidence>
<comment type="similarity">
    <text evidence="2">Belongs to the KHG/KDPG aldolase family.</text>
</comment>
<reference evidence="6 8" key="1">
    <citation type="submission" date="2014-08" db="EMBL/GenBank/DDBJ databases">
        <title>Clostridium innocuum, an unnegligible vancomycin-resistant pathogen causing extra-intestinal infections.</title>
        <authorList>
            <person name="Feng Y."/>
            <person name="Chiu C.-H."/>
        </authorList>
    </citation>
    <scope>NUCLEOTIDE SEQUENCE [LARGE SCALE GENOMIC DNA]</scope>
    <source>
        <strain evidence="6 8">AN88</strain>
    </source>
</reference>
<keyword evidence="5" id="KW-0119">Carbohydrate metabolism</keyword>
<comment type="subunit">
    <text evidence="3">Homotrimer.</text>
</comment>
<dbReference type="Proteomes" id="UP000503330">
    <property type="component" value="Chromosome"/>
</dbReference>
<dbReference type="InterPro" id="IPR013785">
    <property type="entry name" value="Aldolase_TIM"/>
</dbReference>
<evidence type="ECO:0000313" key="8">
    <source>
        <dbReference type="Proteomes" id="UP000030008"/>
    </source>
</evidence>
<sequence length="216" mass="23370">MQKAELTKRIAETGAMAIVRVETIERGIEIANGCLEGGVSCLEISYTLPNAGEVIQALRETFQDRLIIGAGTVLDSETARHAILHNAQFIIAPNFSREVAVMCNRYQIPYAPGCTTLTEALQALEAGAAFIKAFPISDFYGPRLVSVFKTPIPYMPILASGGIDLKNLKDYVLRGVDCCGFGSLLTKGSREEIAANARSIRTLIDEARLEMQTTAG</sequence>
<dbReference type="Gene3D" id="3.20.20.70">
    <property type="entry name" value="Aldolase class I"/>
    <property type="match status" value="1"/>
</dbReference>
<dbReference type="GO" id="GO:0016829">
    <property type="term" value="F:lyase activity"/>
    <property type="evidence" value="ECO:0007669"/>
    <property type="project" value="UniProtKB-KW"/>
</dbReference>
<evidence type="ECO:0000256" key="4">
    <source>
        <dbReference type="ARBA" id="ARBA00023239"/>
    </source>
</evidence>